<dbReference type="Proteomes" id="UP000789595">
    <property type="component" value="Unassembled WGS sequence"/>
</dbReference>
<comment type="caution">
    <text evidence="4">The sequence shown here is derived from an EMBL/GenBank/DDBJ whole genome shotgun (WGS) entry which is preliminary data.</text>
</comment>
<name>A0A8J2X6F8_9STRA</name>
<keyword evidence="1" id="KW-0694">RNA-binding</keyword>
<dbReference type="GO" id="GO:0000956">
    <property type="term" value="P:nuclear-transcribed mRNA catabolic process"/>
    <property type="evidence" value="ECO:0007669"/>
    <property type="project" value="TreeGrafter"/>
</dbReference>
<dbReference type="AlphaFoldDB" id="A0A8J2X6F8"/>
<evidence type="ECO:0000313" key="5">
    <source>
        <dbReference type="Proteomes" id="UP000789595"/>
    </source>
</evidence>
<reference evidence="4" key="1">
    <citation type="submission" date="2021-11" db="EMBL/GenBank/DDBJ databases">
        <authorList>
            <consortium name="Genoscope - CEA"/>
            <person name="William W."/>
        </authorList>
    </citation>
    <scope>NUCLEOTIDE SEQUENCE</scope>
</reference>
<sequence>MRLLNYALLLALRAGGFTTTNRAPRPPKATTRVQGIANFGTFFAESWLGAGACSSRKCPPAKDVFDHVLVDVNQYVHTSARRATSQDDAVKRLYAALDGVLRVARPRKSLVLALDGAAPVAKIVTQRKRREANVAKTGVDPHDEVHPLLITPGTVFMDVMSDALERYAVERVSRRQTLENVTVYASCVRHAGEGELKLVRWLRSSVCDGGTAAVVSGDADVVLQALAALDCTRGKSLEPFVLRPLVKPDYGVVSAWRLARELAKRFPGAAADRSRDDVLVLLLLQGNDYVPKLRAAPFHACLRAYERAVLEASGEDDGAHFFHYTQNERRGWNAPFAATFFEYLRKSRPRTPTLYDSFDLRDLHERNQTEDISELTFDLKEGAASPDEWRCEAVCKEIKEAATGPTKQKAKKKAAAQVLERLGETEWPNGDPICALGQRASLSFDKVSGKRQWVCAAALTKDSQPFNATAAAGSKREARALAAKLLRRQIAPSPQRTTTSDAASYIQGIAWCLDAYVEGYVEDGSYRYLPPHAPSSKALKALFEAGVDDEVRVKTGALSADVHCCAVMPREASPLLPEHLQPLHAAICDARDQGLDADALPFLEALASTLHAANSLLGGGDARTWTTVRRAREDEITLSLSPPMPRPGGGVAAGVADGGGARVAVAHDVDLEPAPARASSPDAGATARAAANRALLDRRFYTAFKPPRRVFKKRKARPANATLAT</sequence>
<feature type="signal peptide" evidence="2">
    <location>
        <begin position="1"/>
        <end position="18"/>
    </location>
</feature>
<keyword evidence="2" id="KW-0732">Signal</keyword>
<proteinExistence type="predicted"/>
<dbReference type="GO" id="GO:0004534">
    <property type="term" value="F:5'-3' RNA exonuclease activity"/>
    <property type="evidence" value="ECO:0007669"/>
    <property type="project" value="TreeGrafter"/>
</dbReference>
<feature type="chain" id="PRO_5035169600" description="DRBM domain-containing protein" evidence="2">
    <location>
        <begin position="19"/>
        <end position="725"/>
    </location>
</feature>
<dbReference type="InterPro" id="IPR014720">
    <property type="entry name" value="dsRBD_dom"/>
</dbReference>
<accession>A0A8J2X6F8</accession>
<dbReference type="InterPro" id="IPR027073">
    <property type="entry name" value="5_3_exoribonuclease"/>
</dbReference>
<organism evidence="4 5">
    <name type="scientific">Pelagomonas calceolata</name>
    <dbReference type="NCBI Taxonomy" id="35677"/>
    <lineage>
        <taxon>Eukaryota</taxon>
        <taxon>Sar</taxon>
        <taxon>Stramenopiles</taxon>
        <taxon>Ochrophyta</taxon>
        <taxon>Pelagophyceae</taxon>
        <taxon>Pelagomonadales</taxon>
        <taxon>Pelagomonadaceae</taxon>
        <taxon>Pelagomonas</taxon>
    </lineage>
</organism>
<dbReference type="PROSITE" id="PS50137">
    <property type="entry name" value="DS_RBD"/>
    <property type="match status" value="1"/>
</dbReference>
<dbReference type="Pfam" id="PF03159">
    <property type="entry name" value="XRN_N"/>
    <property type="match status" value="1"/>
</dbReference>
<dbReference type="SUPFAM" id="SSF54768">
    <property type="entry name" value="dsRNA-binding domain-like"/>
    <property type="match status" value="1"/>
</dbReference>
<keyword evidence="5" id="KW-1185">Reference proteome</keyword>
<dbReference type="Gene3D" id="3.30.160.20">
    <property type="match status" value="1"/>
</dbReference>
<dbReference type="PANTHER" id="PTHR12341">
    <property type="entry name" value="5'-&gt;3' EXORIBONUCLEASE"/>
    <property type="match status" value="1"/>
</dbReference>
<dbReference type="GO" id="GO:0003723">
    <property type="term" value="F:RNA binding"/>
    <property type="evidence" value="ECO:0007669"/>
    <property type="project" value="UniProtKB-UniRule"/>
</dbReference>
<dbReference type="OrthoDB" id="372487at2759"/>
<protein>
    <recommendedName>
        <fullName evidence="3">DRBM domain-containing protein</fullName>
    </recommendedName>
</protein>
<dbReference type="Gene3D" id="3.40.50.12390">
    <property type="match status" value="2"/>
</dbReference>
<dbReference type="GO" id="GO:0005634">
    <property type="term" value="C:nucleus"/>
    <property type="evidence" value="ECO:0007669"/>
    <property type="project" value="TreeGrafter"/>
</dbReference>
<evidence type="ECO:0000256" key="1">
    <source>
        <dbReference type="PROSITE-ProRule" id="PRU00266"/>
    </source>
</evidence>
<evidence type="ECO:0000256" key="2">
    <source>
        <dbReference type="SAM" id="SignalP"/>
    </source>
</evidence>
<dbReference type="EMBL" id="CAKKNE010000005">
    <property type="protein sequence ID" value="CAH0377889.1"/>
    <property type="molecule type" value="Genomic_DNA"/>
</dbReference>
<dbReference type="InterPro" id="IPR004859">
    <property type="entry name" value="Xrn1_N"/>
</dbReference>
<evidence type="ECO:0000259" key="3">
    <source>
        <dbReference type="PROSITE" id="PS50137"/>
    </source>
</evidence>
<gene>
    <name evidence="4" type="ORF">PECAL_5P24100</name>
</gene>
<feature type="domain" description="DRBM" evidence="3">
    <location>
        <begin position="402"/>
        <end position="424"/>
    </location>
</feature>
<evidence type="ECO:0000313" key="4">
    <source>
        <dbReference type="EMBL" id="CAH0377889.1"/>
    </source>
</evidence>